<dbReference type="SUPFAM" id="SSF55961">
    <property type="entry name" value="Bet v1-like"/>
    <property type="match status" value="1"/>
</dbReference>
<dbReference type="PANTHER" id="PTHR39332:SF7">
    <property type="entry name" value="SRPBCC FAMILY PROTEIN"/>
    <property type="match status" value="1"/>
</dbReference>
<protein>
    <submittedName>
        <fullName evidence="2">Polyketide cyclase / dehydrase and lipid transport</fullName>
    </submittedName>
</protein>
<dbReference type="RefSeq" id="WP_035229236.1">
    <property type="nucleotide sequence ID" value="NZ_FTNE01000001.1"/>
</dbReference>
<evidence type="ECO:0000256" key="1">
    <source>
        <dbReference type="SAM" id="SignalP"/>
    </source>
</evidence>
<accession>A0A8G2CIR9</accession>
<dbReference type="EMBL" id="FTNE01000001">
    <property type="protein sequence ID" value="SIQ08014.1"/>
    <property type="molecule type" value="Genomic_DNA"/>
</dbReference>
<dbReference type="Pfam" id="PF10604">
    <property type="entry name" value="Polyketide_cyc2"/>
    <property type="match status" value="1"/>
</dbReference>
<proteinExistence type="predicted"/>
<dbReference type="InterPro" id="IPR023393">
    <property type="entry name" value="START-like_dom_sf"/>
</dbReference>
<dbReference type="CDD" id="cd07821">
    <property type="entry name" value="PYR_PYL_RCAR_like"/>
    <property type="match status" value="1"/>
</dbReference>
<feature type="chain" id="PRO_5034238334" evidence="1">
    <location>
        <begin position="28"/>
        <end position="180"/>
    </location>
</feature>
<keyword evidence="1" id="KW-0732">Signal</keyword>
<dbReference type="OrthoDB" id="1364128at2"/>
<dbReference type="InterPro" id="IPR019587">
    <property type="entry name" value="Polyketide_cyclase/dehydratase"/>
</dbReference>
<organism evidence="2 3">
    <name type="scientific">Acidiphilium rubrum</name>
    <dbReference type="NCBI Taxonomy" id="526"/>
    <lineage>
        <taxon>Bacteria</taxon>
        <taxon>Pseudomonadati</taxon>
        <taxon>Pseudomonadota</taxon>
        <taxon>Alphaproteobacteria</taxon>
        <taxon>Acetobacterales</taxon>
        <taxon>Acidocellaceae</taxon>
        <taxon>Acidiphilium</taxon>
    </lineage>
</organism>
<gene>
    <name evidence="2" type="ORF">SAMN05421828_101192</name>
</gene>
<comment type="caution">
    <text evidence="2">The sequence shown here is derived from an EMBL/GenBank/DDBJ whole genome shotgun (WGS) entry which is preliminary data.</text>
</comment>
<evidence type="ECO:0000313" key="3">
    <source>
        <dbReference type="Proteomes" id="UP000186308"/>
    </source>
</evidence>
<keyword evidence="3" id="KW-1185">Reference proteome</keyword>
<sequence>MSRRTAMGALPIAALGLAIAGIGTAQAAPVLHVTKTVVIAAPAAKVWSIIDQFGTLTWVPAVKSSSATMGNQPGSVRTLNLGGPVVTEQLKHYSAARMRYSYIIQPTASNMKVLPVSHYYSTISVTKLGADKTRVTWTGSFKRADLSAHPKPGMDNKAAITAITGVYTTGLANLTPLAAK</sequence>
<dbReference type="PANTHER" id="PTHR39332">
    <property type="entry name" value="BLL4707 PROTEIN"/>
    <property type="match status" value="1"/>
</dbReference>
<name>A0A8G2CIR9_ACIRU</name>
<reference evidence="2 3" key="1">
    <citation type="submission" date="2017-01" db="EMBL/GenBank/DDBJ databases">
        <authorList>
            <person name="Varghese N."/>
            <person name="Submissions S."/>
        </authorList>
    </citation>
    <scope>NUCLEOTIDE SEQUENCE [LARGE SCALE GENOMIC DNA]</scope>
    <source>
        <strain evidence="2 3">ATCC 35905</strain>
    </source>
</reference>
<feature type="signal peptide" evidence="1">
    <location>
        <begin position="1"/>
        <end position="27"/>
    </location>
</feature>
<evidence type="ECO:0000313" key="2">
    <source>
        <dbReference type="EMBL" id="SIQ08014.1"/>
    </source>
</evidence>
<dbReference type="AlphaFoldDB" id="A0A8G2CIR9"/>
<dbReference type="Proteomes" id="UP000186308">
    <property type="component" value="Unassembled WGS sequence"/>
</dbReference>
<dbReference type="Gene3D" id="3.30.530.20">
    <property type="match status" value="1"/>
</dbReference>